<gene>
    <name evidence="2" type="ORF">DWB85_12930</name>
</gene>
<name>A0A3L7DXS8_9GAMM</name>
<proteinExistence type="predicted"/>
<dbReference type="RefSeq" id="WP_117955298.1">
    <property type="nucleotide sequence ID" value="NZ_QRAN01000013.1"/>
</dbReference>
<dbReference type="InterPro" id="IPR025746">
    <property type="entry name" value="PilX_N_dom"/>
</dbReference>
<evidence type="ECO:0000313" key="3">
    <source>
        <dbReference type="Proteomes" id="UP000265509"/>
    </source>
</evidence>
<dbReference type="AlphaFoldDB" id="A0A3L7DXS8"/>
<evidence type="ECO:0000259" key="1">
    <source>
        <dbReference type="Pfam" id="PF14341"/>
    </source>
</evidence>
<dbReference type="EMBL" id="QRAN01000013">
    <property type="protein sequence ID" value="RLQ21419.1"/>
    <property type="molecule type" value="Genomic_DNA"/>
</dbReference>
<sequence>MNTQTSYKRQQGLVLIVSLLLLLAMALLAMAVSQTNLQQLQMSGNDQAKAESMQHGLAIVDSIISDKNNTAVVGDVGFRLCDIGLSSGCDDYLINVDPAVLDADATIEYYVERVGPELTSAPFLDEENAGSAAAFSVARQEIVVEYDRSSAGLGKVRLAQGLLRLIPKTVQ</sequence>
<feature type="domain" description="Type 4 fimbrial biogenesis protein PilX N-terminal" evidence="1">
    <location>
        <begin position="11"/>
        <end position="52"/>
    </location>
</feature>
<organism evidence="2 3">
    <name type="scientific">Seongchinamella sediminis</name>
    <dbReference type="NCBI Taxonomy" id="2283635"/>
    <lineage>
        <taxon>Bacteria</taxon>
        <taxon>Pseudomonadati</taxon>
        <taxon>Pseudomonadota</taxon>
        <taxon>Gammaproteobacteria</taxon>
        <taxon>Cellvibrionales</taxon>
        <taxon>Halieaceae</taxon>
        <taxon>Seongchinamella</taxon>
    </lineage>
</organism>
<evidence type="ECO:0000313" key="2">
    <source>
        <dbReference type="EMBL" id="RLQ21419.1"/>
    </source>
</evidence>
<reference evidence="2 3" key="1">
    <citation type="submission" date="2018-07" db="EMBL/GenBank/DDBJ databases">
        <title>Halioglobus sp. genome submission.</title>
        <authorList>
            <person name="Ye M.-Q."/>
            <person name="Du Z.-J."/>
        </authorList>
    </citation>
    <scope>NUCLEOTIDE SEQUENCE [LARGE SCALE GENOMIC DNA]</scope>
    <source>
        <strain evidence="2 3">U0301</strain>
    </source>
</reference>
<protein>
    <recommendedName>
        <fullName evidence="1">Type 4 fimbrial biogenesis protein PilX N-terminal domain-containing protein</fullName>
    </recommendedName>
</protein>
<accession>A0A3L7DXS8</accession>
<dbReference type="Proteomes" id="UP000265509">
    <property type="component" value="Unassembled WGS sequence"/>
</dbReference>
<dbReference type="Pfam" id="PF14341">
    <property type="entry name" value="PilX_N"/>
    <property type="match status" value="1"/>
</dbReference>
<keyword evidence="3" id="KW-1185">Reference proteome</keyword>
<dbReference type="OrthoDB" id="9876837at2"/>
<comment type="caution">
    <text evidence="2">The sequence shown here is derived from an EMBL/GenBank/DDBJ whole genome shotgun (WGS) entry which is preliminary data.</text>
</comment>